<proteinExistence type="predicted"/>
<gene>
    <name evidence="1" type="ordered locus">ECL_00408</name>
</gene>
<dbReference type="EnsemblBacteria" id="ADF59974">
    <property type="protein sequence ID" value="ADF59974"/>
    <property type="gene ID" value="ECL_00408"/>
</dbReference>
<evidence type="ECO:0000313" key="2">
    <source>
        <dbReference type="Proteomes" id="UP000002363"/>
    </source>
</evidence>
<dbReference type="OrthoDB" id="9893678at2"/>
<name>A0A0H3CEC7_ENTCC</name>
<keyword evidence="2" id="KW-1185">Reference proteome</keyword>
<organism evidence="1 2">
    <name type="scientific">Enterobacter cloacae subsp. cloacae (strain ATCC 13047 / DSM 30054 / NBRC 13535 / NCTC 10005 / WDCM 00083 / NCDC 279-56)</name>
    <dbReference type="NCBI Taxonomy" id="716541"/>
    <lineage>
        <taxon>Bacteria</taxon>
        <taxon>Pseudomonadati</taxon>
        <taxon>Pseudomonadota</taxon>
        <taxon>Gammaproteobacteria</taxon>
        <taxon>Enterobacterales</taxon>
        <taxon>Enterobacteriaceae</taxon>
        <taxon>Enterobacter</taxon>
        <taxon>Enterobacter cloacae complex</taxon>
    </lineage>
</organism>
<dbReference type="HOGENOM" id="CLU_3201088_0_0_6"/>
<dbReference type="STRING" id="716541.ECL_00408"/>
<protein>
    <submittedName>
        <fullName evidence="1">Uncharacterized protein</fullName>
    </submittedName>
</protein>
<accession>A0A0H3CEC7</accession>
<evidence type="ECO:0000313" key="1">
    <source>
        <dbReference type="EMBL" id="ADF59974.1"/>
    </source>
</evidence>
<reference evidence="1 2" key="1">
    <citation type="journal article" date="2010" name="J. Bacteriol.">
        <title>Complete genome sequence of Enterobacter cloacae subsp. cloacae type strain ATCC 13047.</title>
        <authorList>
            <person name="Ren Y."/>
            <person name="Ren Y."/>
            <person name="Zhou Z."/>
            <person name="Guo X."/>
            <person name="Li Y."/>
            <person name="Feng L."/>
            <person name="Wang L."/>
        </authorList>
    </citation>
    <scope>NUCLEOTIDE SEQUENCE [LARGE SCALE GENOMIC DNA]</scope>
    <source>
        <strain evidence="2">ATCC 13047 / DSM 30054 / NBRC 13535 / NCTC 10005 / WDCM 00083 / NCDC 279-56</strain>
    </source>
</reference>
<dbReference type="AlphaFoldDB" id="A0A0H3CEC7"/>
<dbReference type="KEGG" id="enc:ECL_00408"/>
<sequence>MKPVPGPFSQRSHCDKQVYLRSMVQTSEGGVARHRFFYFCVLMIFCTLRR</sequence>
<dbReference type="Proteomes" id="UP000002363">
    <property type="component" value="Chromosome"/>
</dbReference>
<dbReference type="EMBL" id="CP001918">
    <property type="protein sequence ID" value="ADF59974.1"/>
    <property type="molecule type" value="Genomic_DNA"/>
</dbReference>